<dbReference type="EMBL" id="CP117812">
    <property type="protein sequence ID" value="WDE99459.1"/>
    <property type="molecule type" value="Genomic_DNA"/>
</dbReference>
<dbReference type="PANTHER" id="PTHR43581">
    <property type="entry name" value="ATP/GTP PHOSPHATASE"/>
    <property type="match status" value="1"/>
</dbReference>
<dbReference type="InterPro" id="IPR027417">
    <property type="entry name" value="P-loop_NTPase"/>
</dbReference>
<dbReference type="PANTHER" id="PTHR43581:SF4">
    <property type="entry name" value="ATP_GTP PHOSPHATASE"/>
    <property type="match status" value="1"/>
</dbReference>
<feature type="domain" description="ATPase AAA-type core" evidence="1">
    <location>
        <begin position="43"/>
        <end position="331"/>
    </location>
</feature>
<accession>A0ABY7W395</accession>
<evidence type="ECO:0000259" key="1">
    <source>
        <dbReference type="Pfam" id="PF13304"/>
    </source>
</evidence>
<proteinExistence type="predicted"/>
<sequence length="378" mass="43946">MLRKFSVTNFKGFKDKFTLDFTDSKSFEFNPECIKDDTIYKALIYGVNGCGKSNLGCAIMDIQFHLTDWNLHEKRDLYKNYINALSNEKYAKFSYEFYFDGDTLIYEYWKENADEVIAEKILINNKEVIHIDKRADPNGKVLLKGAESLKTDMAGKSLSFVKFILNNTVLDDDNQENKTFNRFINFVNYMRMIKTVDTHKTMSYKTSLASKYILEDTDGLQKFESFLNSCNIKCSLTTIDVGEEDPHIAFDYDSKAISFFDVASTGTLSLGYLYVSLLILKRHIKEYGATFIYIDEFDAFYHYILAKKLIDLLKNEDGVQAVFTTHNTDLMNNDLMRPDCLFNMTEKEINPFHKLTKKDLRKAHNNQKMFKAGMFNEL</sequence>
<name>A0ABY7W395_9BACT</name>
<organism evidence="2 3">
    <name type="scientific">Lentisphaera profundi</name>
    <dbReference type="NCBI Taxonomy" id="1658616"/>
    <lineage>
        <taxon>Bacteria</taxon>
        <taxon>Pseudomonadati</taxon>
        <taxon>Lentisphaerota</taxon>
        <taxon>Lentisphaeria</taxon>
        <taxon>Lentisphaerales</taxon>
        <taxon>Lentisphaeraceae</taxon>
        <taxon>Lentisphaera</taxon>
    </lineage>
</organism>
<dbReference type="Pfam" id="PF13304">
    <property type="entry name" value="AAA_21"/>
    <property type="match status" value="1"/>
</dbReference>
<evidence type="ECO:0000313" key="2">
    <source>
        <dbReference type="EMBL" id="WDE99459.1"/>
    </source>
</evidence>
<protein>
    <submittedName>
        <fullName evidence="2">AAA family ATPase</fullName>
    </submittedName>
</protein>
<dbReference type="RefSeq" id="WP_274154314.1">
    <property type="nucleotide sequence ID" value="NZ_CP117812.1"/>
</dbReference>
<dbReference type="Proteomes" id="UP001214250">
    <property type="component" value="Chromosome 2"/>
</dbReference>
<dbReference type="InterPro" id="IPR051396">
    <property type="entry name" value="Bact_Antivir_Def_Nuclease"/>
</dbReference>
<reference evidence="2 3" key="1">
    <citation type="submission" date="2023-02" db="EMBL/GenBank/DDBJ databases">
        <title>Genome sequence of Lentisphaera profundi SAORIC-696.</title>
        <authorList>
            <person name="Kim e."/>
            <person name="Cho J.-C."/>
            <person name="Choi A."/>
            <person name="Kang I."/>
        </authorList>
    </citation>
    <scope>NUCLEOTIDE SEQUENCE [LARGE SCALE GENOMIC DNA]</scope>
    <source>
        <strain evidence="2 3">SAORIC-696</strain>
    </source>
</reference>
<dbReference type="InterPro" id="IPR003959">
    <property type="entry name" value="ATPase_AAA_core"/>
</dbReference>
<keyword evidence="3" id="KW-1185">Reference proteome</keyword>
<dbReference type="SUPFAM" id="SSF52540">
    <property type="entry name" value="P-loop containing nucleoside triphosphate hydrolases"/>
    <property type="match status" value="1"/>
</dbReference>
<gene>
    <name evidence="2" type="ORF">PQO03_16605</name>
</gene>
<evidence type="ECO:0000313" key="3">
    <source>
        <dbReference type="Proteomes" id="UP001214250"/>
    </source>
</evidence>
<dbReference type="Gene3D" id="3.40.50.300">
    <property type="entry name" value="P-loop containing nucleotide triphosphate hydrolases"/>
    <property type="match status" value="1"/>
</dbReference>